<protein>
    <submittedName>
        <fullName evidence="2">Unannotated protein</fullName>
    </submittedName>
</protein>
<feature type="domain" description="Stress-response A/B barrel" evidence="1">
    <location>
        <begin position="12"/>
        <end position="108"/>
    </location>
</feature>
<proteinExistence type="predicted"/>
<dbReference type="EMBL" id="CAEZYR010000010">
    <property type="protein sequence ID" value="CAB4730453.1"/>
    <property type="molecule type" value="Genomic_DNA"/>
</dbReference>
<evidence type="ECO:0000259" key="1">
    <source>
        <dbReference type="PROSITE" id="PS51502"/>
    </source>
</evidence>
<reference evidence="2" key="1">
    <citation type="submission" date="2020-05" db="EMBL/GenBank/DDBJ databases">
        <authorList>
            <person name="Chiriac C."/>
            <person name="Salcher M."/>
            <person name="Ghai R."/>
            <person name="Kavagutti S V."/>
        </authorList>
    </citation>
    <scope>NUCLEOTIDE SEQUENCE</scope>
</reference>
<dbReference type="Gene3D" id="3.30.70.100">
    <property type="match status" value="1"/>
</dbReference>
<dbReference type="AlphaFoldDB" id="A0A6J6S6W7"/>
<dbReference type="SMART" id="SM00886">
    <property type="entry name" value="Dabb"/>
    <property type="match status" value="1"/>
</dbReference>
<dbReference type="EMBL" id="CAFBMH010000277">
    <property type="protein sequence ID" value="CAB4944436.1"/>
    <property type="molecule type" value="Genomic_DNA"/>
</dbReference>
<dbReference type="PROSITE" id="PS51502">
    <property type="entry name" value="S_R_A_B_BARREL"/>
    <property type="match status" value="1"/>
</dbReference>
<evidence type="ECO:0000313" key="3">
    <source>
        <dbReference type="EMBL" id="CAB4944436.1"/>
    </source>
</evidence>
<gene>
    <name evidence="2" type="ORF">UFOPK2754_00440</name>
    <name evidence="3" type="ORF">UFOPK3543_03433</name>
    <name evidence="4" type="ORF">UFOPK3967_02067</name>
</gene>
<dbReference type="InterPro" id="IPR011008">
    <property type="entry name" value="Dimeric_a/b-barrel"/>
</dbReference>
<dbReference type="SUPFAM" id="SSF54909">
    <property type="entry name" value="Dimeric alpha+beta barrel"/>
    <property type="match status" value="1"/>
</dbReference>
<dbReference type="Pfam" id="PF07876">
    <property type="entry name" value="Dabb"/>
    <property type="match status" value="1"/>
</dbReference>
<dbReference type="EMBL" id="CAFBOS010000143">
    <property type="protein sequence ID" value="CAB5007760.1"/>
    <property type="molecule type" value="Genomic_DNA"/>
</dbReference>
<dbReference type="InterPro" id="IPR013097">
    <property type="entry name" value="Dabb"/>
</dbReference>
<sequence length="108" mass="12163">MSEAGGYGWGMLRRLMLITIKNAPDGHADRMRERMSAAVDAVEGIRASTVHDALSVNNSPWTFVWETDFDDQAALDTYRDHPFHRDELIPLFTSIEFEAATAFMNVDA</sequence>
<name>A0A6J6S6W7_9ZZZZ</name>
<organism evidence="2">
    <name type="scientific">freshwater metagenome</name>
    <dbReference type="NCBI Taxonomy" id="449393"/>
    <lineage>
        <taxon>unclassified sequences</taxon>
        <taxon>metagenomes</taxon>
        <taxon>ecological metagenomes</taxon>
    </lineage>
</organism>
<accession>A0A6J6S6W7</accession>
<evidence type="ECO:0000313" key="4">
    <source>
        <dbReference type="EMBL" id="CAB5007760.1"/>
    </source>
</evidence>
<evidence type="ECO:0000313" key="2">
    <source>
        <dbReference type="EMBL" id="CAB4730453.1"/>
    </source>
</evidence>